<dbReference type="EC" id="3.1.-.-" evidence="4"/>
<dbReference type="Gene3D" id="3.40.50.10890">
    <property type="match status" value="1"/>
</dbReference>
<keyword evidence="1 4" id="KW-0378">Hydrolase</keyword>
<dbReference type="Gene3D" id="3.60.15.10">
    <property type="entry name" value="Ribonuclease Z/Hydroxyacylglutathione hydrolase-like"/>
    <property type="match status" value="1"/>
</dbReference>
<gene>
    <name evidence="4" type="ORF">MGA5115_03435</name>
    <name evidence="5" type="ORF">MGA5116_01549</name>
</gene>
<reference evidence="4 7" key="1">
    <citation type="submission" date="2016-06" db="EMBL/GenBank/DDBJ databases">
        <authorList>
            <person name="Kjaerup R.B."/>
            <person name="Dalgaard T.S."/>
            <person name="Juul-Madsen H.R."/>
        </authorList>
    </citation>
    <scope>NUCLEOTIDE SEQUENCE [LARGE SCALE GENOMIC DNA]</scope>
    <source>
        <strain evidence="4 7">CECT 5115</strain>
    </source>
</reference>
<evidence type="ECO:0000313" key="6">
    <source>
        <dbReference type="Proteomes" id="UP000092840"/>
    </source>
</evidence>
<feature type="domain" description="Metallo-beta-lactamase" evidence="2">
    <location>
        <begin position="14"/>
        <end position="235"/>
    </location>
</feature>
<dbReference type="GO" id="GO:0016787">
    <property type="term" value="F:hydrolase activity"/>
    <property type="evidence" value="ECO:0007669"/>
    <property type="project" value="UniProtKB-KW"/>
</dbReference>
<evidence type="ECO:0000313" key="4">
    <source>
        <dbReference type="EMBL" id="SBT19273.1"/>
    </source>
</evidence>
<evidence type="ECO:0000259" key="2">
    <source>
        <dbReference type="SMART" id="SM00849"/>
    </source>
</evidence>
<accession>A0A1C3JVQ3</accession>
<dbReference type="PANTHER" id="PTHR11203:SF37">
    <property type="entry name" value="INTEGRATOR COMPLEX SUBUNIT 11"/>
    <property type="match status" value="1"/>
</dbReference>
<dbReference type="Pfam" id="PF00753">
    <property type="entry name" value="Lactamase_B"/>
    <property type="match status" value="1"/>
</dbReference>
<dbReference type="OrthoDB" id="9803916at2"/>
<evidence type="ECO:0000313" key="7">
    <source>
        <dbReference type="Proteomes" id="UP000092871"/>
    </source>
</evidence>
<dbReference type="InterPro" id="IPR001279">
    <property type="entry name" value="Metallo-B-lactamas"/>
</dbReference>
<proteinExistence type="predicted"/>
<sequence>MYEIIHHGAKSGVTGSCHELVFDEHNSLLVDCGLFQGAETSDNGANAHTLSIEFDASRIQGLIVTHVHIDHVGRIPYLLAAGFNGPIFCSIPSAKLLPLVIEDALKVGVTRNRSIIEACLTRLRSQVVPLDYENWHDAPLLTSFQGHCQLKLSPAGHILGSAYATVRIQQDKPWDIVFSGDLGAPYAPLLDAPKSPCRADQLILESTYGDRNHEDRHHRRQRLQASMERALADGGVVLIPAFSIGRTQELLYEIESIIHDHAEQCVSHTTTGKTIHWHELDIIVDSPLASQFTDVYRELKPYWDQEAQQRLHQGRHPLDFEQLTTIDDHALHEQTVAYLALQKRPAVVIAASGMCAGGRIVNYLKALLGDARNDVVFVGYQAQDTPGRDLLTYHNRDDGYVMLDGQRYPIRAKIWQIGGYSAHAGQQDLVRFASGMRQPPKKIHLVHGEHDAKLALQQALQAKLDHVEVVH</sequence>
<dbReference type="Pfam" id="PF07521">
    <property type="entry name" value="RMMBL"/>
    <property type="match status" value="1"/>
</dbReference>
<dbReference type="CDD" id="cd16295">
    <property type="entry name" value="TTHA0252-CPSF-like_MBL-fold"/>
    <property type="match status" value="1"/>
</dbReference>
<dbReference type="SMART" id="SM00849">
    <property type="entry name" value="Lactamase_B"/>
    <property type="match status" value="1"/>
</dbReference>
<dbReference type="SMART" id="SM01027">
    <property type="entry name" value="Beta-Casp"/>
    <property type="match status" value="1"/>
</dbReference>
<evidence type="ECO:0000256" key="1">
    <source>
        <dbReference type="ARBA" id="ARBA00022801"/>
    </source>
</evidence>
<dbReference type="PANTHER" id="PTHR11203">
    <property type="entry name" value="CLEAVAGE AND POLYADENYLATION SPECIFICITY FACTOR FAMILY MEMBER"/>
    <property type="match status" value="1"/>
</dbReference>
<dbReference type="SUPFAM" id="SSF56281">
    <property type="entry name" value="Metallo-hydrolase/oxidoreductase"/>
    <property type="match status" value="1"/>
</dbReference>
<dbReference type="RefSeq" id="WP_067038513.1">
    <property type="nucleotide sequence ID" value="NZ_FLRA01000031.1"/>
</dbReference>
<keyword evidence="6" id="KW-1185">Reference proteome</keyword>
<dbReference type="EMBL" id="FLRA01000031">
    <property type="protein sequence ID" value="SBT19273.1"/>
    <property type="molecule type" value="Genomic_DNA"/>
</dbReference>
<dbReference type="GO" id="GO:0004521">
    <property type="term" value="F:RNA endonuclease activity"/>
    <property type="evidence" value="ECO:0007669"/>
    <property type="project" value="TreeGrafter"/>
</dbReference>
<feature type="domain" description="Beta-Casp" evidence="3">
    <location>
        <begin position="247"/>
        <end position="390"/>
    </location>
</feature>
<name>A0A1C3JVQ3_9GAMM</name>
<dbReference type="AlphaFoldDB" id="A0A1C3JVQ3"/>
<evidence type="ECO:0000313" key="5">
    <source>
        <dbReference type="EMBL" id="SBT20962.1"/>
    </source>
</evidence>
<organism evidence="4 7">
    <name type="scientific">Marinomonas gallaica</name>
    <dbReference type="NCBI Taxonomy" id="1806667"/>
    <lineage>
        <taxon>Bacteria</taxon>
        <taxon>Pseudomonadati</taxon>
        <taxon>Pseudomonadota</taxon>
        <taxon>Gammaproteobacteria</taxon>
        <taxon>Oceanospirillales</taxon>
        <taxon>Oceanospirillaceae</taxon>
        <taxon>Marinomonas</taxon>
    </lineage>
</organism>
<dbReference type="EMBL" id="FLRB01000010">
    <property type="protein sequence ID" value="SBT20962.1"/>
    <property type="molecule type" value="Genomic_DNA"/>
</dbReference>
<dbReference type="InterPro" id="IPR022712">
    <property type="entry name" value="Beta_Casp"/>
</dbReference>
<reference evidence="5 6" key="2">
    <citation type="submission" date="2016-06" db="EMBL/GenBank/DDBJ databases">
        <authorList>
            <person name="Rodrigo-Torres L."/>
            <person name="Arahal D.R."/>
        </authorList>
    </citation>
    <scope>NUCLEOTIDE SEQUENCE [LARGE SCALE GENOMIC DNA]</scope>
    <source>
        <strain evidence="5 6">CECT 5116</strain>
    </source>
</reference>
<dbReference type="Proteomes" id="UP000092871">
    <property type="component" value="Unassembled WGS sequence"/>
</dbReference>
<protein>
    <submittedName>
        <fullName evidence="4">Ribonuclease</fullName>
        <ecNumber evidence="4">3.1.-.-</ecNumber>
    </submittedName>
</protein>
<evidence type="ECO:0000259" key="3">
    <source>
        <dbReference type="SMART" id="SM01027"/>
    </source>
</evidence>
<dbReference type="InterPro" id="IPR011108">
    <property type="entry name" value="RMMBL"/>
</dbReference>
<dbReference type="Proteomes" id="UP000092840">
    <property type="component" value="Unassembled WGS sequence"/>
</dbReference>
<dbReference type="Pfam" id="PF10996">
    <property type="entry name" value="Beta-Casp"/>
    <property type="match status" value="1"/>
</dbReference>
<dbReference type="InterPro" id="IPR050698">
    <property type="entry name" value="MBL"/>
</dbReference>
<dbReference type="InterPro" id="IPR036866">
    <property type="entry name" value="RibonucZ/Hydroxyglut_hydro"/>
</dbReference>